<keyword evidence="1" id="KW-0812">Transmembrane</keyword>
<dbReference type="Proteomes" id="UP001363035">
    <property type="component" value="Unassembled WGS sequence"/>
</dbReference>
<feature type="transmembrane region" description="Helical" evidence="1">
    <location>
        <begin position="73"/>
        <end position="93"/>
    </location>
</feature>
<organism evidence="3 4">
    <name type="scientific">Sphingobacterium tenebrionis</name>
    <dbReference type="NCBI Taxonomy" id="3111775"/>
    <lineage>
        <taxon>Bacteria</taxon>
        <taxon>Pseudomonadati</taxon>
        <taxon>Bacteroidota</taxon>
        <taxon>Sphingobacteriia</taxon>
        <taxon>Sphingobacteriales</taxon>
        <taxon>Sphingobacteriaceae</taxon>
        <taxon>Sphingobacterium</taxon>
    </lineage>
</organism>
<accession>A0ABU8I8A5</accession>
<evidence type="ECO:0000313" key="3">
    <source>
        <dbReference type="EMBL" id="MEI5985669.1"/>
    </source>
</evidence>
<proteinExistence type="predicted"/>
<keyword evidence="1" id="KW-1133">Transmembrane helix</keyword>
<feature type="domain" description="CAAX prenyl protease 2/Lysostaphin resistance protein A-like" evidence="2">
    <location>
        <begin position="70"/>
        <end position="178"/>
    </location>
</feature>
<feature type="transmembrane region" description="Helical" evidence="1">
    <location>
        <begin position="166"/>
        <end position="187"/>
    </location>
</feature>
<evidence type="ECO:0000256" key="1">
    <source>
        <dbReference type="SAM" id="Phobius"/>
    </source>
</evidence>
<name>A0ABU8I8A5_9SPHI</name>
<dbReference type="InterPro" id="IPR003675">
    <property type="entry name" value="Rce1/LyrA-like_dom"/>
</dbReference>
<sequence length="288" mass="34497">MLKILRHYWHFIKNPSDRRLWPIHPSARTKVFFTIFLLDVSILILIFPIYMLIDYINPMVSTMDNTFETPWNVFWMGVIFVPLVEEILFRFLIKYKGFYGFIISRNTWRKYYRWIFYSSVILFGFVHLGNFDNNNFLFYFLSLFIVLSQLIGGISLGFIRVRINFFAAFLQHALWNLMAFSLGLVIIQLHNPLIKLNENHIQLEVNESNFRDRSIEKFDMISKNDRIYKLDIKQYALAEVIDSIYGKDKYQVYDIYLNLKLETQEGISKDSLLQELQKELTILEKSEE</sequence>
<evidence type="ECO:0000259" key="2">
    <source>
        <dbReference type="Pfam" id="PF02517"/>
    </source>
</evidence>
<dbReference type="Pfam" id="PF02517">
    <property type="entry name" value="Rce1-like"/>
    <property type="match status" value="1"/>
</dbReference>
<feature type="transmembrane region" description="Helical" evidence="1">
    <location>
        <begin position="114"/>
        <end position="131"/>
    </location>
</feature>
<dbReference type="EC" id="3.4.-.-" evidence="3"/>
<feature type="transmembrane region" description="Helical" evidence="1">
    <location>
        <begin position="137"/>
        <end position="159"/>
    </location>
</feature>
<reference evidence="3 4" key="1">
    <citation type="submission" date="2024-01" db="EMBL/GenBank/DDBJ databases">
        <title>Sphingobacterium tenebrionis sp. nov., a novel endophyte isolated from tenebrio molitor intestines.</title>
        <authorList>
            <person name="Zhang C."/>
        </authorList>
    </citation>
    <scope>NUCLEOTIDE SEQUENCE [LARGE SCALE GENOMIC DNA]</scope>
    <source>
        <strain evidence="3 4">PU5-4</strain>
    </source>
</reference>
<protein>
    <submittedName>
        <fullName evidence="3">CPBP family intramembrane glutamic endopeptidase</fullName>
        <ecNumber evidence="3">3.4.-.-</ecNumber>
    </submittedName>
</protein>
<dbReference type="RefSeq" id="WP_134777070.1">
    <property type="nucleotide sequence ID" value="NZ_JAYLLN010000031.1"/>
</dbReference>
<keyword evidence="3" id="KW-0378">Hydrolase</keyword>
<keyword evidence="4" id="KW-1185">Reference proteome</keyword>
<dbReference type="GO" id="GO:0016787">
    <property type="term" value="F:hydrolase activity"/>
    <property type="evidence" value="ECO:0007669"/>
    <property type="project" value="UniProtKB-KW"/>
</dbReference>
<keyword evidence="1" id="KW-0472">Membrane</keyword>
<evidence type="ECO:0000313" key="4">
    <source>
        <dbReference type="Proteomes" id="UP001363035"/>
    </source>
</evidence>
<feature type="transmembrane region" description="Helical" evidence="1">
    <location>
        <begin position="31"/>
        <end position="53"/>
    </location>
</feature>
<dbReference type="EMBL" id="JAYLLN010000031">
    <property type="protein sequence ID" value="MEI5985669.1"/>
    <property type="molecule type" value="Genomic_DNA"/>
</dbReference>
<comment type="caution">
    <text evidence="3">The sequence shown here is derived from an EMBL/GenBank/DDBJ whole genome shotgun (WGS) entry which is preliminary data.</text>
</comment>
<gene>
    <name evidence="3" type="ORF">VJ786_12235</name>
</gene>